<keyword evidence="1" id="KW-0175">Coiled coil</keyword>
<dbReference type="EMBL" id="CAICTM010000805">
    <property type="protein sequence ID" value="CAB9516778.1"/>
    <property type="molecule type" value="Genomic_DNA"/>
</dbReference>
<proteinExistence type="predicted"/>
<dbReference type="AlphaFoldDB" id="A0A9N8HNA8"/>
<reference evidence="2" key="1">
    <citation type="submission" date="2020-06" db="EMBL/GenBank/DDBJ databases">
        <authorList>
            <consortium name="Plant Systems Biology data submission"/>
        </authorList>
    </citation>
    <scope>NUCLEOTIDE SEQUENCE</scope>
    <source>
        <strain evidence="2">D6</strain>
    </source>
</reference>
<evidence type="ECO:0000313" key="3">
    <source>
        <dbReference type="Proteomes" id="UP001153069"/>
    </source>
</evidence>
<keyword evidence="3" id="KW-1185">Reference proteome</keyword>
<sequence>MGMKSTQKGIWNLVNNTRLSLIVGVKMCKLADLWLIKQTKRQTNQNSFHTPQRTQVMLTTTSDTVSNPIINKSDSAIADLEKSIVDLDNMITPLRTKTQKKLNKIEEEITNCNFLIDSGLGSKKDQAELRKNKKSLRNRHVKLRDEMGALPALEEEREDLVTQLKDLRRRYGILDDDI</sequence>
<organism evidence="2 3">
    <name type="scientific">Seminavis robusta</name>
    <dbReference type="NCBI Taxonomy" id="568900"/>
    <lineage>
        <taxon>Eukaryota</taxon>
        <taxon>Sar</taxon>
        <taxon>Stramenopiles</taxon>
        <taxon>Ochrophyta</taxon>
        <taxon>Bacillariophyta</taxon>
        <taxon>Bacillariophyceae</taxon>
        <taxon>Bacillariophycidae</taxon>
        <taxon>Naviculales</taxon>
        <taxon>Naviculaceae</taxon>
        <taxon>Seminavis</taxon>
    </lineage>
</organism>
<evidence type="ECO:0000313" key="2">
    <source>
        <dbReference type="EMBL" id="CAB9516778.1"/>
    </source>
</evidence>
<feature type="coiled-coil region" evidence="1">
    <location>
        <begin position="126"/>
        <end position="170"/>
    </location>
</feature>
<evidence type="ECO:0000256" key="1">
    <source>
        <dbReference type="SAM" id="Coils"/>
    </source>
</evidence>
<gene>
    <name evidence="2" type="ORF">SEMRO_806_G205170.1</name>
</gene>
<comment type="caution">
    <text evidence="2">The sequence shown here is derived from an EMBL/GenBank/DDBJ whole genome shotgun (WGS) entry which is preliminary data.</text>
</comment>
<accession>A0A9N8HNA8</accession>
<name>A0A9N8HNA8_9STRA</name>
<protein>
    <submittedName>
        <fullName evidence="2">Uncharacterized protein</fullName>
    </submittedName>
</protein>
<dbReference type="Proteomes" id="UP001153069">
    <property type="component" value="Unassembled WGS sequence"/>
</dbReference>